<protein>
    <submittedName>
        <fullName evidence="1">Uncharacterized protein</fullName>
    </submittedName>
</protein>
<sequence>MLIFFIIELLSYYNYSTYLFLFKDSDFNHVDYYIVSI</sequence>
<reference evidence="1 2" key="1">
    <citation type="submission" date="2020-08" db="EMBL/GenBank/DDBJ databases">
        <title>Genomic Encyclopedia of Type Strains, Phase IV (KMG-IV): sequencing the most valuable type-strain genomes for metagenomic binning, comparative biology and taxonomic classification.</title>
        <authorList>
            <person name="Goeker M."/>
        </authorList>
    </citation>
    <scope>NUCLEOTIDE SEQUENCE [LARGE SCALE GENOMIC DNA]</scope>
    <source>
        <strain evidence="1 2">DSM 29854</strain>
    </source>
</reference>
<dbReference type="EMBL" id="JACJIQ010000029">
    <property type="protein sequence ID" value="MBA9079734.1"/>
    <property type="molecule type" value="Genomic_DNA"/>
</dbReference>
<comment type="caution">
    <text evidence="1">The sequence shown here is derived from an EMBL/GenBank/DDBJ whole genome shotgun (WGS) entry which is preliminary data.</text>
</comment>
<evidence type="ECO:0000313" key="1">
    <source>
        <dbReference type="EMBL" id="MBA9079734.1"/>
    </source>
</evidence>
<organism evidence="1 2">
    <name type="scientific">Rufibacter quisquiliarum</name>
    <dbReference type="NCBI Taxonomy" id="1549639"/>
    <lineage>
        <taxon>Bacteria</taxon>
        <taxon>Pseudomonadati</taxon>
        <taxon>Bacteroidota</taxon>
        <taxon>Cytophagia</taxon>
        <taxon>Cytophagales</taxon>
        <taxon>Hymenobacteraceae</taxon>
        <taxon>Rufibacter</taxon>
    </lineage>
</organism>
<accession>A0A839GJE4</accession>
<name>A0A839GJE4_9BACT</name>
<gene>
    <name evidence="1" type="ORF">FHS90_004474</name>
</gene>
<proteinExistence type="predicted"/>
<dbReference type="AlphaFoldDB" id="A0A839GJE4"/>
<evidence type="ECO:0000313" key="2">
    <source>
        <dbReference type="Proteomes" id="UP000563094"/>
    </source>
</evidence>
<keyword evidence="2" id="KW-1185">Reference proteome</keyword>
<dbReference type="Proteomes" id="UP000563094">
    <property type="component" value="Unassembled WGS sequence"/>
</dbReference>